<evidence type="ECO:0000313" key="8">
    <source>
        <dbReference type="Proteomes" id="UP000515312"/>
    </source>
</evidence>
<dbReference type="GO" id="GO:0046872">
    <property type="term" value="F:metal ion binding"/>
    <property type="evidence" value="ECO:0007669"/>
    <property type="project" value="UniProtKB-KW"/>
</dbReference>
<reference evidence="7 8" key="1">
    <citation type="submission" date="2020-08" db="EMBL/GenBank/DDBJ databases">
        <title>Edaphobacter telluris sp. nov. and Acidobacterium dinghuensis sp. nov., two acidobacteria isolated from forest soil.</title>
        <authorList>
            <person name="Fu J."/>
            <person name="Qiu L."/>
        </authorList>
    </citation>
    <scope>NUCLEOTIDE SEQUENCE [LARGE SCALE GENOMIC DNA]</scope>
    <source>
        <strain evidence="7">4Y35</strain>
    </source>
</reference>
<keyword evidence="3" id="KW-0547">Nucleotide-binding</keyword>
<dbReference type="EMBL" id="CP060394">
    <property type="protein sequence ID" value="QNI32920.1"/>
    <property type="molecule type" value="Genomic_DNA"/>
</dbReference>
<dbReference type="SUPFAM" id="SSF56059">
    <property type="entry name" value="Glutathione synthetase ATP-binding domain-like"/>
    <property type="match status" value="1"/>
</dbReference>
<evidence type="ECO:0000256" key="5">
    <source>
        <dbReference type="ARBA" id="ARBA00022842"/>
    </source>
</evidence>
<dbReference type="GO" id="GO:0016874">
    <property type="term" value="F:ligase activity"/>
    <property type="evidence" value="ECO:0007669"/>
    <property type="project" value="UniProtKB-KW"/>
</dbReference>
<keyword evidence="4" id="KW-0067">ATP-binding</keyword>
<dbReference type="Gene3D" id="3.30.1490.330">
    <property type="match status" value="1"/>
</dbReference>
<gene>
    <name evidence="7" type="ORF">H7849_02705</name>
</gene>
<organism evidence="7 8">
    <name type="scientific">Alloacidobacterium dinghuense</name>
    <dbReference type="NCBI Taxonomy" id="2763107"/>
    <lineage>
        <taxon>Bacteria</taxon>
        <taxon>Pseudomonadati</taxon>
        <taxon>Acidobacteriota</taxon>
        <taxon>Terriglobia</taxon>
        <taxon>Terriglobales</taxon>
        <taxon>Acidobacteriaceae</taxon>
        <taxon>Alloacidobacterium</taxon>
    </lineage>
</organism>
<feature type="domain" description="Glutathionylspermidine synthase pre-ATP-grasp-like" evidence="6">
    <location>
        <begin position="12"/>
        <end position="374"/>
    </location>
</feature>
<dbReference type="InterPro" id="IPR005494">
    <property type="entry name" value="GSPS_pre-ATP-grasp-like_dom"/>
</dbReference>
<keyword evidence="8" id="KW-1185">Reference proteome</keyword>
<keyword evidence="5" id="KW-0460">Magnesium</keyword>
<evidence type="ECO:0000256" key="4">
    <source>
        <dbReference type="ARBA" id="ARBA00022840"/>
    </source>
</evidence>
<protein>
    <submittedName>
        <fullName evidence="7">Glutathionylspermidine synthase family protein</fullName>
    </submittedName>
</protein>
<dbReference type="SUPFAM" id="SSF52440">
    <property type="entry name" value="PreATP-grasp domain"/>
    <property type="match status" value="1"/>
</dbReference>
<name>A0A7G8BK50_9BACT</name>
<sequence>MQRHSIQPRQDWQKRVEQTGLTYHSLEGNPYWDESAYWELSSAEVDRIEAATSEVQRLCLAAGDHIIEKNRFAEMGIPAKAIPHIVQAWQQEPPALYGRIDLAYDGNHLKLLEYNADTPTSLVEAAVTQWYWLQDGHAQADQFNSLHEKLIAKWLDLVPYISQPVYFGSEPVEEDRITVEYLRDTAHQAGLQTISITMHDIGWQASTYSFVDLDRKPIRTIFKLYPWESLLNDSFGPHALSTMRQTQWIEPIWKMLWSNKALLAILWELFPGHELLLPTFLDGPRDLQSWVRKPFFGREGANVTVSLSGITMESTSGAHTKDPFIYQQYAELASCGSTHAAIGSWLIDGEPAGIGIRESSGYITTNTSRFVPHLFR</sequence>
<proteinExistence type="predicted"/>
<dbReference type="InterPro" id="IPR016185">
    <property type="entry name" value="PreATP-grasp_dom_sf"/>
</dbReference>
<evidence type="ECO:0000313" key="7">
    <source>
        <dbReference type="EMBL" id="QNI32920.1"/>
    </source>
</evidence>
<dbReference type="Proteomes" id="UP000515312">
    <property type="component" value="Chromosome"/>
</dbReference>
<dbReference type="AlphaFoldDB" id="A0A7G8BK50"/>
<evidence type="ECO:0000256" key="3">
    <source>
        <dbReference type="ARBA" id="ARBA00022741"/>
    </source>
</evidence>
<accession>A0A7G8BK50</accession>
<evidence type="ECO:0000256" key="2">
    <source>
        <dbReference type="ARBA" id="ARBA00022723"/>
    </source>
</evidence>
<keyword evidence="2" id="KW-0479">Metal-binding</keyword>
<evidence type="ECO:0000259" key="6">
    <source>
        <dbReference type="Pfam" id="PF03738"/>
    </source>
</evidence>
<dbReference type="KEGG" id="adin:H7849_02705"/>
<keyword evidence="1" id="KW-0436">Ligase</keyword>
<evidence type="ECO:0000256" key="1">
    <source>
        <dbReference type="ARBA" id="ARBA00022598"/>
    </source>
</evidence>
<dbReference type="Pfam" id="PF03738">
    <property type="entry name" value="GSP_synth"/>
    <property type="match status" value="1"/>
</dbReference>
<dbReference type="RefSeq" id="WP_186743939.1">
    <property type="nucleotide sequence ID" value="NZ_CP060394.1"/>
</dbReference>
<dbReference type="GO" id="GO:0005524">
    <property type="term" value="F:ATP binding"/>
    <property type="evidence" value="ECO:0007669"/>
    <property type="project" value="UniProtKB-KW"/>
</dbReference>